<reference evidence="2" key="1">
    <citation type="submission" date="2023-10" db="EMBL/GenBank/DDBJ databases">
        <authorList>
            <person name="Guldener U."/>
        </authorList>
    </citation>
    <scope>NUCLEOTIDE SEQUENCE</scope>
    <source>
        <strain evidence="2">Mp4</strain>
    </source>
</reference>
<evidence type="ECO:0000256" key="1">
    <source>
        <dbReference type="SAM" id="SignalP"/>
    </source>
</evidence>
<dbReference type="EMBL" id="OAPG01000003">
    <property type="protein sequence ID" value="SNX83187.1"/>
    <property type="molecule type" value="Genomic_DNA"/>
</dbReference>
<feature type="signal peptide" evidence="1">
    <location>
        <begin position="1"/>
        <end position="17"/>
    </location>
</feature>
<evidence type="ECO:0008006" key="4">
    <source>
        <dbReference type="Google" id="ProtNLM"/>
    </source>
</evidence>
<keyword evidence="1" id="KW-0732">Signal</keyword>
<name>A0AAJ4XJK0_9BASI</name>
<dbReference type="AlphaFoldDB" id="A0AAJ4XJK0"/>
<accession>A0AAJ4XJK0</accession>
<proteinExistence type="predicted"/>
<protein>
    <recommendedName>
        <fullName evidence="4">Secreted protein</fullName>
    </recommendedName>
</protein>
<dbReference type="Proteomes" id="UP001294444">
    <property type="component" value="Unassembled WGS sequence"/>
</dbReference>
<sequence>MAFLSLIYILVPLVVLSTSLSPMLISTDFQSQCLTAAGPPTCYIVCLGIPYQLESWHPVPSPSIIPVPYLWLLADPQPSLARTPCLIGQLKSNKIRSFIPFDVLHPVTVWIH</sequence>
<evidence type="ECO:0000313" key="2">
    <source>
        <dbReference type="EMBL" id="SNX83187.1"/>
    </source>
</evidence>
<gene>
    <name evidence="2" type="ORF">MEPE_01893</name>
</gene>
<feature type="chain" id="PRO_5042499874" description="Secreted protein" evidence="1">
    <location>
        <begin position="18"/>
        <end position="112"/>
    </location>
</feature>
<keyword evidence="3" id="KW-1185">Reference proteome</keyword>
<comment type="caution">
    <text evidence="2">The sequence shown here is derived from an EMBL/GenBank/DDBJ whole genome shotgun (WGS) entry which is preliminary data.</text>
</comment>
<evidence type="ECO:0000313" key="3">
    <source>
        <dbReference type="Proteomes" id="UP001294444"/>
    </source>
</evidence>
<organism evidence="2 3">
    <name type="scientific">Melanopsichium pennsylvanicum</name>
    <dbReference type="NCBI Taxonomy" id="63383"/>
    <lineage>
        <taxon>Eukaryota</taxon>
        <taxon>Fungi</taxon>
        <taxon>Dikarya</taxon>
        <taxon>Basidiomycota</taxon>
        <taxon>Ustilaginomycotina</taxon>
        <taxon>Ustilaginomycetes</taxon>
        <taxon>Ustilaginales</taxon>
        <taxon>Ustilaginaceae</taxon>
        <taxon>Melanopsichium</taxon>
    </lineage>
</organism>